<proteinExistence type="predicted"/>
<dbReference type="InterPro" id="IPR040561">
    <property type="entry name" value="LPD38"/>
</dbReference>
<gene>
    <name evidence="2" type="ORF">LCGC14_3156810</name>
</gene>
<comment type="caution">
    <text evidence="2">The sequence shown here is derived from an EMBL/GenBank/DDBJ whole genome shotgun (WGS) entry which is preliminary data.</text>
</comment>
<dbReference type="AlphaFoldDB" id="A0A0F8XZ62"/>
<sequence>TTPTGIKKLAGQFKKYLRWWNETGSRWENVNRAAIFKQEIEKEDGSFLEANYQARDVLNFERHGSWPAIKFLIDVVPFLNARIQGLDKLGRGFNDPAQRNQLIAVTGMVALASSLLYLTFKDDDDFKAREDWDRDTYWWFKLPGTETAFRIPKPFEIGVFGTIAERMVEQFADDKAHGELFRERLMFALTETFNFNIIPQAFSPALELAVNKNFFTDRPIEFKSMQGLSPSQRRNAWTSETAIALSSGFDKILWDKVVLSPVQIEHLIQGYLGWLGANILGAVDQVFTQPIGGFPGRPSRRIEEFPVIGSFVRTTPARRTRFETIFYEQLNEVN</sequence>
<dbReference type="Pfam" id="PF18857">
    <property type="entry name" value="LPD38"/>
    <property type="match status" value="1"/>
</dbReference>
<protein>
    <recommendedName>
        <fullName evidence="1">Large polyvalent protein associated domain-containing protein</fullName>
    </recommendedName>
</protein>
<accession>A0A0F8XZ62</accession>
<feature type="domain" description="Large polyvalent protein associated" evidence="1">
    <location>
        <begin position="123"/>
        <end position="308"/>
    </location>
</feature>
<name>A0A0F8XZ62_9ZZZZ</name>
<feature type="non-terminal residue" evidence="2">
    <location>
        <position position="334"/>
    </location>
</feature>
<organism evidence="2">
    <name type="scientific">marine sediment metagenome</name>
    <dbReference type="NCBI Taxonomy" id="412755"/>
    <lineage>
        <taxon>unclassified sequences</taxon>
        <taxon>metagenomes</taxon>
        <taxon>ecological metagenomes</taxon>
    </lineage>
</organism>
<feature type="non-terminal residue" evidence="2">
    <location>
        <position position="1"/>
    </location>
</feature>
<evidence type="ECO:0000313" key="2">
    <source>
        <dbReference type="EMBL" id="KKK47279.1"/>
    </source>
</evidence>
<evidence type="ECO:0000259" key="1">
    <source>
        <dbReference type="Pfam" id="PF18857"/>
    </source>
</evidence>
<reference evidence="2" key="1">
    <citation type="journal article" date="2015" name="Nature">
        <title>Complex archaea that bridge the gap between prokaryotes and eukaryotes.</title>
        <authorList>
            <person name="Spang A."/>
            <person name="Saw J.H."/>
            <person name="Jorgensen S.L."/>
            <person name="Zaremba-Niedzwiedzka K."/>
            <person name="Martijn J."/>
            <person name="Lind A.E."/>
            <person name="van Eijk R."/>
            <person name="Schleper C."/>
            <person name="Guy L."/>
            <person name="Ettema T.J."/>
        </authorList>
    </citation>
    <scope>NUCLEOTIDE SEQUENCE</scope>
</reference>
<dbReference type="EMBL" id="LAZR01069657">
    <property type="protein sequence ID" value="KKK47279.1"/>
    <property type="molecule type" value="Genomic_DNA"/>
</dbReference>